<dbReference type="InterPro" id="IPR043129">
    <property type="entry name" value="ATPase_NBD"/>
</dbReference>
<evidence type="ECO:0000256" key="2">
    <source>
        <dbReference type="ARBA" id="ARBA00022679"/>
    </source>
</evidence>
<evidence type="ECO:0000256" key="3">
    <source>
        <dbReference type="ARBA" id="ARBA00022777"/>
    </source>
</evidence>
<dbReference type="PANTHER" id="PTHR43095:SF3">
    <property type="entry name" value="L-XYLULOSE_3-KETO-L-GULONATE KINASE"/>
    <property type="match status" value="1"/>
</dbReference>
<evidence type="ECO:0000259" key="4">
    <source>
        <dbReference type="Pfam" id="PF00370"/>
    </source>
</evidence>
<dbReference type="Pfam" id="PF00370">
    <property type="entry name" value="FGGY_N"/>
    <property type="match status" value="1"/>
</dbReference>
<dbReference type="GeneID" id="93712028"/>
<comment type="similarity">
    <text evidence="1">Belongs to the FGGY kinase family.</text>
</comment>
<organism evidence="6 7">
    <name type="scientific">Priestia endophytica DSM 13796</name>
    <dbReference type="NCBI Taxonomy" id="1121089"/>
    <lineage>
        <taxon>Bacteria</taxon>
        <taxon>Bacillati</taxon>
        <taxon>Bacillota</taxon>
        <taxon>Bacilli</taxon>
        <taxon>Bacillales</taxon>
        <taxon>Bacillaceae</taxon>
        <taxon>Priestia</taxon>
    </lineage>
</organism>
<dbReference type="CDD" id="cd07802">
    <property type="entry name" value="ASKHA_NBD_FGGY_EcLyxK-like"/>
    <property type="match status" value="1"/>
</dbReference>
<keyword evidence="7" id="KW-1185">Reference proteome</keyword>
<feature type="domain" description="Carbohydrate kinase FGGY N-terminal" evidence="4">
    <location>
        <begin position="4"/>
        <end position="249"/>
    </location>
</feature>
<evidence type="ECO:0000313" key="7">
    <source>
        <dbReference type="Proteomes" id="UP000182762"/>
    </source>
</evidence>
<evidence type="ECO:0000259" key="5">
    <source>
        <dbReference type="Pfam" id="PF02782"/>
    </source>
</evidence>
<dbReference type="InterPro" id="IPR050406">
    <property type="entry name" value="FGGY_Carb_Kinase"/>
</dbReference>
<dbReference type="SUPFAM" id="SSF53067">
    <property type="entry name" value="Actin-like ATPase domain"/>
    <property type="match status" value="2"/>
</dbReference>
<comment type="caution">
    <text evidence="6">The sequence shown here is derived from an EMBL/GenBank/DDBJ whole genome shotgun (WGS) entry which is preliminary data.</text>
</comment>
<reference evidence="6 7" key="1">
    <citation type="submission" date="2016-10" db="EMBL/GenBank/DDBJ databases">
        <authorList>
            <person name="Varghese N."/>
            <person name="Submissions S."/>
        </authorList>
    </citation>
    <scope>NUCLEOTIDE SEQUENCE [LARGE SCALE GENOMIC DNA]</scope>
    <source>
        <strain evidence="6 7">DSM 13796</strain>
    </source>
</reference>
<dbReference type="Pfam" id="PF02782">
    <property type="entry name" value="FGGY_C"/>
    <property type="match status" value="1"/>
</dbReference>
<keyword evidence="3" id="KW-0418">Kinase</keyword>
<accession>A0A1I6BBN8</accession>
<dbReference type="InterPro" id="IPR018485">
    <property type="entry name" value="FGGY_C"/>
</dbReference>
<gene>
    <name evidence="6" type="ORF">SAMN02745910_03425</name>
</gene>
<name>A0A1I6BBN8_9BACI</name>
<protein>
    <submittedName>
        <fullName evidence="6">L-xylulokinase</fullName>
    </submittedName>
</protein>
<dbReference type="InterPro" id="IPR018484">
    <property type="entry name" value="FGGY_N"/>
</dbReference>
<dbReference type="RefSeq" id="WP_061805773.1">
    <property type="nucleotide sequence ID" value="NZ_FOXX01000009.1"/>
</dbReference>
<dbReference type="EMBL" id="FOXX01000009">
    <property type="protein sequence ID" value="SFQ78372.1"/>
    <property type="molecule type" value="Genomic_DNA"/>
</dbReference>
<feature type="domain" description="Carbohydrate kinase FGGY C-terminal" evidence="5">
    <location>
        <begin position="260"/>
        <end position="451"/>
    </location>
</feature>
<evidence type="ECO:0000313" key="6">
    <source>
        <dbReference type="EMBL" id="SFQ78372.1"/>
    </source>
</evidence>
<dbReference type="PIRSF" id="PIRSF000538">
    <property type="entry name" value="GlpK"/>
    <property type="match status" value="1"/>
</dbReference>
<dbReference type="PANTHER" id="PTHR43095">
    <property type="entry name" value="SUGAR KINASE"/>
    <property type="match status" value="1"/>
</dbReference>
<dbReference type="Gene3D" id="3.30.420.40">
    <property type="match status" value="2"/>
</dbReference>
<proteinExistence type="inferred from homology"/>
<sequence length="502" mass="56020">MGKYVLGIDNGGTVTKASLFSLDGKEIAVASRKTEMYMPYPGHTERDCKELWKANVAVIQEILQKSKIDAKEIISVAATGHGNGLYVVDEKGESVRKGIISTDSRAKEIVEVWKQQGIEERILPKTMQSLWPGQPAALLAWIQKYEPTTLHKTKWIFMCKDYIRYLLTGEVYAEITDISGTSLLNSREKKYDENLLKELGIESIYEKLPPILYSGEIGGYITKEVAQLTGLKEGTPVAGGLFDIDAAAIATGTTDEEKLCIVAGTWSINEFITKKPIVDKDLFMTSLFCIPGYWLTLEGSPTSASNLEWYVKEYFNSEHEEAKRKGISVYDLCNEMVENIEPPESNILFFPFLFGSNVHRDAKACFFGFNGWHTKAHMLRALYEGVVFGHKIHVDKLMEYREKPNVIRIAGGATKSEVWMQMFADILQTPVEVVVGTEQGTLGAAICAAVAVGAYPSFEEGAKAMVQKGRTYEPNKALKGIYEEKYSYFTSVLAALEPVWKP</sequence>
<keyword evidence="2" id="KW-0808">Transferase</keyword>
<dbReference type="InterPro" id="IPR000577">
    <property type="entry name" value="Carb_kinase_FGGY"/>
</dbReference>
<dbReference type="Proteomes" id="UP000182762">
    <property type="component" value="Unassembled WGS sequence"/>
</dbReference>
<evidence type="ECO:0000256" key="1">
    <source>
        <dbReference type="ARBA" id="ARBA00009156"/>
    </source>
</evidence>